<feature type="transmembrane region" description="Helical" evidence="1">
    <location>
        <begin position="6"/>
        <end position="23"/>
    </location>
</feature>
<gene>
    <name evidence="2" type="ORF">F511_22970</name>
</gene>
<keyword evidence="1" id="KW-0812">Transmembrane</keyword>
<evidence type="ECO:0000313" key="2">
    <source>
        <dbReference type="EMBL" id="KZV39313.1"/>
    </source>
</evidence>
<reference evidence="2 3" key="1">
    <citation type="journal article" date="2015" name="Proc. Natl. Acad. Sci. U.S.A.">
        <title>The resurrection genome of Boea hygrometrica: A blueprint for survival of dehydration.</title>
        <authorList>
            <person name="Xiao L."/>
            <person name="Yang G."/>
            <person name="Zhang L."/>
            <person name="Yang X."/>
            <person name="Zhao S."/>
            <person name="Ji Z."/>
            <person name="Zhou Q."/>
            <person name="Hu M."/>
            <person name="Wang Y."/>
            <person name="Chen M."/>
            <person name="Xu Y."/>
            <person name="Jin H."/>
            <person name="Xiao X."/>
            <person name="Hu G."/>
            <person name="Bao F."/>
            <person name="Hu Y."/>
            <person name="Wan P."/>
            <person name="Li L."/>
            <person name="Deng X."/>
            <person name="Kuang T."/>
            <person name="Xiang C."/>
            <person name="Zhu J.K."/>
            <person name="Oliver M.J."/>
            <person name="He Y."/>
        </authorList>
    </citation>
    <scope>NUCLEOTIDE SEQUENCE [LARGE SCALE GENOMIC DNA]</scope>
    <source>
        <strain evidence="3">cv. XS01</strain>
    </source>
</reference>
<sequence length="151" mass="16364">MLASLYMFCVGNFICCIHAFVILSSDLLCRALFIDLCVPGCLFDDERVTPVYLISMLGSVSHYERMISFELPSRFWLPAIGCRLLFVLSCSCIAFHITCCFPLSVLFCSPYWGLTPCPSGDGVVCLCVFSGYHGYSAGRGVDPAGGARGGG</sequence>
<accession>A0A2Z7BXE7</accession>
<dbReference type="EMBL" id="KV001277">
    <property type="protein sequence ID" value="KZV39313.1"/>
    <property type="molecule type" value="Genomic_DNA"/>
</dbReference>
<dbReference type="Proteomes" id="UP000250235">
    <property type="component" value="Unassembled WGS sequence"/>
</dbReference>
<keyword evidence="1" id="KW-0472">Membrane</keyword>
<evidence type="ECO:0000313" key="3">
    <source>
        <dbReference type="Proteomes" id="UP000250235"/>
    </source>
</evidence>
<proteinExistence type="predicted"/>
<name>A0A2Z7BXE7_9LAMI</name>
<protein>
    <submittedName>
        <fullName evidence="2">Ribonuclease H protein</fullName>
    </submittedName>
</protein>
<keyword evidence="1" id="KW-1133">Transmembrane helix</keyword>
<keyword evidence="3" id="KW-1185">Reference proteome</keyword>
<organism evidence="2 3">
    <name type="scientific">Dorcoceras hygrometricum</name>
    <dbReference type="NCBI Taxonomy" id="472368"/>
    <lineage>
        <taxon>Eukaryota</taxon>
        <taxon>Viridiplantae</taxon>
        <taxon>Streptophyta</taxon>
        <taxon>Embryophyta</taxon>
        <taxon>Tracheophyta</taxon>
        <taxon>Spermatophyta</taxon>
        <taxon>Magnoliopsida</taxon>
        <taxon>eudicotyledons</taxon>
        <taxon>Gunneridae</taxon>
        <taxon>Pentapetalae</taxon>
        <taxon>asterids</taxon>
        <taxon>lamiids</taxon>
        <taxon>Lamiales</taxon>
        <taxon>Gesneriaceae</taxon>
        <taxon>Didymocarpoideae</taxon>
        <taxon>Trichosporeae</taxon>
        <taxon>Loxocarpinae</taxon>
        <taxon>Dorcoceras</taxon>
    </lineage>
</organism>
<dbReference type="AlphaFoldDB" id="A0A2Z7BXE7"/>
<feature type="transmembrane region" description="Helical" evidence="1">
    <location>
        <begin position="75"/>
        <end position="97"/>
    </location>
</feature>
<evidence type="ECO:0000256" key="1">
    <source>
        <dbReference type="SAM" id="Phobius"/>
    </source>
</evidence>